<dbReference type="EMBL" id="CQPD01000001">
    <property type="protein sequence ID" value="CNT55422.1"/>
    <property type="molecule type" value="Genomic_DNA"/>
</dbReference>
<reference evidence="4 5" key="1">
    <citation type="submission" date="2015-03" db="EMBL/GenBank/DDBJ databases">
        <authorList>
            <consortium name="Pathogen Informatics"/>
        </authorList>
    </citation>
    <scope>NUCLEOTIDE SEQUENCE [LARGE SCALE GENOMIC DNA]</scope>
    <source>
        <strain evidence="3 4">3476</strain>
        <strain evidence="2 5">D4891</strain>
    </source>
</reference>
<dbReference type="Proteomes" id="UP000042394">
    <property type="component" value="Unassembled WGS sequence"/>
</dbReference>
<dbReference type="EMBL" id="CQPC01000001">
    <property type="protein sequence ID" value="CNT56089.1"/>
    <property type="molecule type" value="Genomic_DNA"/>
</dbReference>
<evidence type="ECO:0000313" key="2">
    <source>
        <dbReference type="EMBL" id="CNT55422.1"/>
    </source>
</evidence>
<evidence type="ECO:0000313" key="3">
    <source>
        <dbReference type="EMBL" id="CNT56089.1"/>
    </source>
</evidence>
<name>A0A655BLI4_SALET</name>
<feature type="region of interest" description="Disordered" evidence="1">
    <location>
        <begin position="1"/>
        <end position="40"/>
    </location>
</feature>
<gene>
    <name evidence="3" type="ORF">ERS008202_00110</name>
    <name evidence="2" type="ORF">ERS008207_00020</name>
</gene>
<accession>A0A655BLI4</accession>
<proteinExistence type="predicted"/>
<feature type="compositionally biased region" description="Basic and acidic residues" evidence="1">
    <location>
        <begin position="28"/>
        <end position="40"/>
    </location>
</feature>
<evidence type="ECO:0000256" key="1">
    <source>
        <dbReference type="SAM" id="MobiDB-lite"/>
    </source>
</evidence>
<evidence type="ECO:0000313" key="4">
    <source>
        <dbReference type="Proteomes" id="UP000039541"/>
    </source>
</evidence>
<dbReference type="AlphaFoldDB" id="A0A655BLI4"/>
<organism evidence="2 5">
    <name type="scientific">Salmonella enterica subsp. enterica serovar Bovismorbificans</name>
    <dbReference type="NCBI Taxonomy" id="58097"/>
    <lineage>
        <taxon>Bacteria</taxon>
        <taxon>Pseudomonadati</taxon>
        <taxon>Pseudomonadota</taxon>
        <taxon>Gammaproteobacteria</taxon>
        <taxon>Enterobacterales</taxon>
        <taxon>Enterobacteriaceae</taxon>
        <taxon>Salmonella</taxon>
    </lineage>
</organism>
<sequence>MAYTHRHLFAAPVKQGAKQQHQGAVHHKASDMRRLTDKPGRGCADIRPHFRHNSATAHIQQAMPSGIQFGAN</sequence>
<protein>
    <submittedName>
        <fullName evidence="2">Uncharacterized protein</fullName>
    </submittedName>
</protein>
<dbReference type="Proteomes" id="UP000039541">
    <property type="component" value="Unassembled WGS sequence"/>
</dbReference>
<evidence type="ECO:0000313" key="5">
    <source>
        <dbReference type="Proteomes" id="UP000042394"/>
    </source>
</evidence>